<accession>A0A0F9GHA3</accession>
<proteinExistence type="predicted"/>
<evidence type="ECO:0000313" key="1">
    <source>
        <dbReference type="EMBL" id="KKL62577.1"/>
    </source>
</evidence>
<dbReference type="EMBL" id="LAZR01028448">
    <property type="protein sequence ID" value="KKL62577.1"/>
    <property type="molecule type" value="Genomic_DNA"/>
</dbReference>
<comment type="caution">
    <text evidence="1">The sequence shown here is derived from an EMBL/GenBank/DDBJ whole genome shotgun (WGS) entry which is preliminary data.</text>
</comment>
<protein>
    <recommendedName>
        <fullName evidence="2">DUF4376 domain-containing protein</fullName>
    </recommendedName>
</protein>
<sequence>MANIIIYRLVDNSIRIGYPADATDLDIEAARVMADVNFPAGASYRIVDDTALPTFWPFQGAWRDDGVNLTVDMTEAGNIQQTRIDKAGTVELEKLSLLELIDDVLRPIDKQTIRDAMVAFDPSTAIVPQDLVNSWPTAILA</sequence>
<evidence type="ECO:0008006" key="2">
    <source>
        <dbReference type="Google" id="ProtNLM"/>
    </source>
</evidence>
<dbReference type="AlphaFoldDB" id="A0A0F9GHA3"/>
<gene>
    <name evidence="1" type="ORF">LCGC14_2183800</name>
</gene>
<organism evidence="1">
    <name type="scientific">marine sediment metagenome</name>
    <dbReference type="NCBI Taxonomy" id="412755"/>
    <lineage>
        <taxon>unclassified sequences</taxon>
        <taxon>metagenomes</taxon>
        <taxon>ecological metagenomes</taxon>
    </lineage>
</organism>
<reference evidence="1" key="1">
    <citation type="journal article" date="2015" name="Nature">
        <title>Complex archaea that bridge the gap between prokaryotes and eukaryotes.</title>
        <authorList>
            <person name="Spang A."/>
            <person name="Saw J.H."/>
            <person name="Jorgensen S.L."/>
            <person name="Zaremba-Niedzwiedzka K."/>
            <person name="Martijn J."/>
            <person name="Lind A.E."/>
            <person name="van Eijk R."/>
            <person name="Schleper C."/>
            <person name="Guy L."/>
            <person name="Ettema T.J."/>
        </authorList>
    </citation>
    <scope>NUCLEOTIDE SEQUENCE</scope>
</reference>
<name>A0A0F9GHA3_9ZZZZ</name>